<comment type="function">
    <text evidence="8">Required for the formation of a threonylcarbamoyl group on adenosine at position 37 (t(6)A37) in tRNAs that read codons beginning with adenine. Is involved in the transfer of the threonylcarbamoyl moiety of threonylcarbamoyl-AMP (TC-AMP) to the N6 group of A37, together with TsaE and TsaB. TsaD likely plays a direct catalytic role in this reaction.</text>
</comment>
<name>A0A0G0USV6_9BACT</name>
<feature type="binding site" evidence="8">
    <location>
        <position position="120"/>
    </location>
    <ligand>
        <name>Fe cation</name>
        <dbReference type="ChEBI" id="CHEBI:24875"/>
    </ligand>
</feature>
<dbReference type="EMBL" id="LCAP01000001">
    <property type="protein sequence ID" value="KKR91844.1"/>
    <property type="molecule type" value="Genomic_DNA"/>
</dbReference>
<evidence type="ECO:0000256" key="8">
    <source>
        <dbReference type="HAMAP-Rule" id="MF_01445"/>
    </source>
</evidence>
<dbReference type="FunFam" id="3.30.420.40:FF:000040">
    <property type="entry name" value="tRNA N6-adenosine threonylcarbamoyltransferase"/>
    <property type="match status" value="1"/>
</dbReference>
<dbReference type="PANTHER" id="PTHR11735">
    <property type="entry name" value="TRNA N6-ADENOSINE THREONYLCARBAMOYLTRANSFERASE"/>
    <property type="match status" value="1"/>
</dbReference>
<dbReference type="PANTHER" id="PTHR11735:SF6">
    <property type="entry name" value="TRNA N6-ADENOSINE THREONYLCARBAMOYLTRANSFERASE, MITOCHONDRIAL"/>
    <property type="match status" value="1"/>
</dbReference>
<dbReference type="SUPFAM" id="SSF53067">
    <property type="entry name" value="Actin-like ATPase domain"/>
    <property type="match status" value="1"/>
</dbReference>
<dbReference type="PATRIC" id="fig|1618635.3.peg.26"/>
<evidence type="ECO:0000313" key="10">
    <source>
        <dbReference type="EMBL" id="KKR91844.1"/>
    </source>
</evidence>
<gene>
    <name evidence="8" type="primary">tsaD</name>
    <name evidence="10" type="ORF">UU43_C0001G0024</name>
</gene>
<sequence length="359" mass="38574">MIILGIETSCDETAAAVVRGAGDKVEVLSNVVASQIEIHKKYGGVVPEIAAREHVLNILPVINEALEKANLTPFNSLFVRRVEAIAVTVGPGLVTSLLVGVETAKTLAYVWRAPVVAINHIEGHIYANFIKPPLPPSSGGRQRTIKFPAVILTVSGGHTMLVLMSGHGQYKVLGETRDDAAGEAFDKAAQLLGLGYPGGPAVAREAERFTGSDAGTGRIKLPRPMMDSANFDFSFSGLKTALFYQLERNKDWQERVSEYAAEFQRAAVEVLVAKTVKAAKALNCQTVMLSGGVAANLELRSQLGKAVAEQLAGANLIIPQFTYCTDNAAMIAAAGYFRAKRKDFVPWQKLKTEPNQELA</sequence>
<comment type="caution">
    <text evidence="8">Lacks conserved residue(s) required for the propagation of feature annotation.</text>
</comment>
<dbReference type="InterPro" id="IPR022450">
    <property type="entry name" value="TsaD"/>
</dbReference>
<keyword evidence="1 8" id="KW-0963">Cytoplasm</keyword>
<feature type="binding site" evidence="8">
    <location>
        <position position="186"/>
    </location>
    <ligand>
        <name>substrate</name>
    </ligand>
</feature>
<dbReference type="Proteomes" id="UP000034190">
    <property type="component" value="Unassembled WGS sequence"/>
</dbReference>
<proteinExistence type="inferred from homology"/>
<evidence type="ECO:0000256" key="5">
    <source>
        <dbReference type="ARBA" id="ARBA00023004"/>
    </source>
</evidence>
<dbReference type="GO" id="GO:0005506">
    <property type="term" value="F:iron ion binding"/>
    <property type="evidence" value="ECO:0007669"/>
    <property type="project" value="UniProtKB-UniRule"/>
</dbReference>
<keyword evidence="2 8" id="KW-0808">Transferase</keyword>
<reference evidence="10 11" key="1">
    <citation type="journal article" date="2015" name="Nature">
        <title>rRNA introns, odd ribosomes, and small enigmatic genomes across a large radiation of phyla.</title>
        <authorList>
            <person name="Brown C.T."/>
            <person name="Hug L.A."/>
            <person name="Thomas B.C."/>
            <person name="Sharon I."/>
            <person name="Castelle C.J."/>
            <person name="Singh A."/>
            <person name="Wilkins M.J."/>
            <person name="Williams K.H."/>
            <person name="Banfield J.F."/>
        </authorList>
    </citation>
    <scope>NUCLEOTIDE SEQUENCE [LARGE SCALE GENOMIC DNA]</scope>
</reference>
<dbReference type="InterPro" id="IPR043129">
    <property type="entry name" value="ATPase_NBD"/>
</dbReference>
<dbReference type="InterPro" id="IPR017861">
    <property type="entry name" value="KAE1/TsaD"/>
</dbReference>
<evidence type="ECO:0000256" key="7">
    <source>
        <dbReference type="ARBA" id="ARBA00048117"/>
    </source>
</evidence>
<evidence type="ECO:0000256" key="3">
    <source>
        <dbReference type="ARBA" id="ARBA00022694"/>
    </source>
</evidence>
<dbReference type="EC" id="2.3.1.234" evidence="8"/>
<dbReference type="InterPro" id="IPR000905">
    <property type="entry name" value="Gcp-like_dom"/>
</dbReference>
<evidence type="ECO:0000256" key="2">
    <source>
        <dbReference type="ARBA" id="ARBA00022679"/>
    </source>
</evidence>
<dbReference type="NCBIfam" id="TIGR03723">
    <property type="entry name" value="T6A_TsaD_YgjD"/>
    <property type="match status" value="1"/>
</dbReference>
<protein>
    <recommendedName>
        <fullName evidence="8">tRNA N6-adenosine threonylcarbamoyltransferase</fullName>
        <ecNumber evidence="8">2.3.1.234</ecNumber>
    </recommendedName>
    <alternativeName>
        <fullName evidence="8">N6-L-threonylcarbamoyladenine synthase</fullName>
        <shortName evidence="8">t(6)A synthase</shortName>
    </alternativeName>
    <alternativeName>
        <fullName evidence="8">t(6)A37 threonylcarbamoyladenosine biosynthesis protein TsaD</fullName>
    </alternativeName>
    <alternativeName>
        <fullName evidence="8">tRNA threonylcarbamoyladenosine biosynthesis protein TsaD</fullName>
    </alternativeName>
</protein>
<feature type="domain" description="Gcp-like" evidence="9">
    <location>
        <begin position="26"/>
        <end position="332"/>
    </location>
</feature>
<dbReference type="InterPro" id="IPR017860">
    <property type="entry name" value="Peptidase_M22_CS"/>
</dbReference>
<evidence type="ECO:0000256" key="1">
    <source>
        <dbReference type="ARBA" id="ARBA00022490"/>
    </source>
</evidence>
<dbReference type="GO" id="GO:0061711">
    <property type="term" value="F:tRNA N(6)-L-threonylcarbamoyladenine synthase activity"/>
    <property type="evidence" value="ECO:0007669"/>
    <property type="project" value="UniProtKB-EC"/>
</dbReference>
<accession>A0A0G0USV6</accession>
<evidence type="ECO:0000259" key="9">
    <source>
        <dbReference type="Pfam" id="PF00814"/>
    </source>
</evidence>
<comment type="catalytic activity">
    <reaction evidence="7 8">
        <text>L-threonylcarbamoyladenylate + adenosine(37) in tRNA = N(6)-L-threonylcarbamoyladenosine(37) in tRNA + AMP + H(+)</text>
        <dbReference type="Rhea" id="RHEA:37059"/>
        <dbReference type="Rhea" id="RHEA-COMP:10162"/>
        <dbReference type="Rhea" id="RHEA-COMP:10163"/>
        <dbReference type="ChEBI" id="CHEBI:15378"/>
        <dbReference type="ChEBI" id="CHEBI:73682"/>
        <dbReference type="ChEBI" id="CHEBI:74411"/>
        <dbReference type="ChEBI" id="CHEBI:74418"/>
        <dbReference type="ChEBI" id="CHEBI:456215"/>
        <dbReference type="EC" id="2.3.1.234"/>
    </reaction>
</comment>
<dbReference type="Pfam" id="PF00814">
    <property type="entry name" value="TsaD"/>
    <property type="match status" value="1"/>
</dbReference>
<dbReference type="FunFam" id="3.30.420.40:FF:000012">
    <property type="entry name" value="tRNA N6-adenosine threonylcarbamoyltransferase"/>
    <property type="match status" value="1"/>
</dbReference>
<feature type="binding site" evidence="8">
    <location>
        <position position="296"/>
    </location>
    <ligand>
        <name>substrate</name>
    </ligand>
</feature>
<comment type="cofactor">
    <cofactor evidence="8">
        <name>Fe(2+)</name>
        <dbReference type="ChEBI" id="CHEBI:29033"/>
    </cofactor>
    <text evidence="8">Binds 1 Fe(2+) ion per subunit.</text>
</comment>
<dbReference type="CDD" id="cd24133">
    <property type="entry name" value="ASKHA_NBD_TsaD_bac"/>
    <property type="match status" value="1"/>
</dbReference>
<feature type="binding site" evidence="8">
    <location>
        <begin position="153"/>
        <end position="157"/>
    </location>
    <ligand>
        <name>substrate</name>
    </ligand>
</feature>
<keyword evidence="4 8" id="KW-0479">Metal-binding</keyword>
<feature type="binding site" evidence="8">
    <location>
        <position position="199"/>
    </location>
    <ligand>
        <name>substrate</name>
    </ligand>
</feature>
<keyword evidence="6 8" id="KW-0012">Acyltransferase</keyword>
<evidence type="ECO:0000313" key="11">
    <source>
        <dbReference type="Proteomes" id="UP000034190"/>
    </source>
</evidence>
<dbReference type="HAMAP" id="MF_01445">
    <property type="entry name" value="TsaD"/>
    <property type="match status" value="1"/>
</dbReference>
<dbReference type="GO" id="GO:0005737">
    <property type="term" value="C:cytoplasm"/>
    <property type="evidence" value="ECO:0007669"/>
    <property type="project" value="UniProtKB-SubCell"/>
</dbReference>
<comment type="subcellular location">
    <subcellularLocation>
        <location evidence="8">Cytoplasm</location>
    </subcellularLocation>
</comment>
<feature type="binding site" evidence="8">
    <location>
        <position position="326"/>
    </location>
    <ligand>
        <name>Fe cation</name>
        <dbReference type="ChEBI" id="CHEBI:24875"/>
    </ligand>
</feature>
<comment type="caution">
    <text evidence="10">The sequence shown here is derived from an EMBL/GenBank/DDBJ whole genome shotgun (WGS) entry which is preliminary data.</text>
</comment>
<dbReference type="PROSITE" id="PS01016">
    <property type="entry name" value="GLYCOPROTEASE"/>
    <property type="match status" value="1"/>
</dbReference>
<feature type="binding site" evidence="8">
    <location>
        <position position="124"/>
    </location>
    <ligand>
        <name>Fe cation</name>
        <dbReference type="ChEBI" id="CHEBI:24875"/>
    </ligand>
</feature>
<organism evidence="10 11">
    <name type="scientific">Candidatus Falkowbacteria bacterium GW2011_GWA2_41_14</name>
    <dbReference type="NCBI Taxonomy" id="1618635"/>
    <lineage>
        <taxon>Bacteria</taxon>
        <taxon>Candidatus Falkowiibacteriota</taxon>
    </lineage>
</organism>
<keyword evidence="5 8" id="KW-0408">Iron</keyword>
<evidence type="ECO:0000256" key="4">
    <source>
        <dbReference type="ARBA" id="ARBA00022723"/>
    </source>
</evidence>
<comment type="similarity">
    <text evidence="8">Belongs to the KAE1 / TsaD family.</text>
</comment>
<dbReference type="AlphaFoldDB" id="A0A0G0USV6"/>
<keyword evidence="3 8" id="KW-0819">tRNA processing</keyword>
<dbReference type="GO" id="GO:0002949">
    <property type="term" value="P:tRNA threonylcarbamoyladenosine modification"/>
    <property type="evidence" value="ECO:0007669"/>
    <property type="project" value="UniProtKB-UniRule"/>
</dbReference>
<dbReference type="NCBIfam" id="TIGR00329">
    <property type="entry name" value="gcp_kae1"/>
    <property type="match status" value="1"/>
</dbReference>
<evidence type="ECO:0000256" key="6">
    <source>
        <dbReference type="ARBA" id="ARBA00023315"/>
    </source>
</evidence>
<dbReference type="PRINTS" id="PR00789">
    <property type="entry name" value="OSIALOPTASE"/>
</dbReference>
<dbReference type="Gene3D" id="3.30.420.40">
    <property type="match status" value="2"/>
</dbReference>